<dbReference type="GO" id="GO:0005524">
    <property type="term" value="F:ATP binding"/>
    <property type="evidence" value="ECO:0007669"/>
    <property type="project" value="UniProtKB-KW"/>
</dbReference>
<dbReference type="InterPro" id="IPR002423">
    <property type="entry name" value="Cpn60/GroEL/TCP-1"/>
</dbReference>
<dbReference type="Proteomes" id="UP000199289">
    <property type="component" value="Unassembled WGS sequence"/>
</dbReference>
<dbReference type="Gene3D" id="3.50.7.10">
    <property type="entry name" value="GroEL"/>
    <property type="match status" value="1"/>
</dbReference>
<dbReference type="AlphaFoldDB" id="A0A1H1FG16"/>
<reference evidence="7" key="1">
    <citation type="submission" date="2016-10" db="EMBL/GenBank/DDBJ databases">
        <authorList>
            <person name="Varghese N."/>
            <person name="Submissions S."/>
        </authorList>
    </citation>
    <scope>NUCLEOTIDE SEQUENCE [LARGE SCALE GENOMIC DNA]</scope>
    <source>
        <strain evidence="7">CGMCC 1.12397</strain>
    </source>
</reference>
<dbReference type="InterPro" id="IPR027410">
    <property type="entry name" value="TCP-1-like_intermed_sf"/>
</dbReference>
<evidence type="ECO:0000256" key="5">
    <source>
        <dbReference type="RuleBase" id="RU004187"/>
    </source>
</evidence>
<gene>
    <name evidence="6" type="ORF">SAMN05216278_3184</name>
</gene>
<keyword evidence="2 5" id="KW-0547">Nucleotide-binding</keyword>
<dbReference type="Gene3D" id="1.10.560.10">
    <property type="entry name" value="GroEL-like equatorial domain"/>
    <property type="match status" value="1"/>
</dbReference>
<dbReference type="InterPro" id="IPR027413">
    <property type="entry name" value="GROEL-like_equatorial_sf"/>
</dbReference>
<dbReference type="InterPro" id="IPR017998">
    <property type="entry name" value="Chaperone_TCP-1"/>
</dbReference>
<name>A0A1H1FG16_9EURY</name>
<organism evidence="6 7">
    <name type="scientific">Halopelagius longus</name>
    <dbReference type="NCBI Taxonomy" id="1236180"/>
    <lineage>
        <taxon>Archaea</taxon>
        <taxon>Methanobacteriati</taxon>
        <taxon>Methanobacteriota</taxon>
        <taxon>Stenosarchaea group</taxon>
        <taxon>Halobacteria</taxon>
        <taxon>Halobacteriales</taxon>
        <taxon>Haloferacaceae</taxon>
    </lineage>
</organism>
<evidence type="ECO:0000256" key="1">
    <source>
        <dbReference type="ARBA" id="ARBA00008020"/>
    </source>
</evidence>
<dbReference type="PANTHER" id="PTHR11353">
    <property type="entry name" value="CHAPERONIN"/>
    <property type="match status" value="1"/>
</dbReference>
<keyword evidence="3 5" id="KW-0067">ATP-binding</keyword>
<evidence type="ECO:0000313" key="7">
    <source>
        <dbReference type="Proteomes" id="UP000199289"/>
    </source>
</evidence>
<evidence type="ECO:0000256" key="3">
    <source>
        <dbReference type="ARBA" id="ARBA00022840"/>
    </source>
</evidence>
<evidence type="ECO:0000256" key="4">
    <source>
        <dbReference type="ARBA" id="ARBA00023186"/>
    </source>
</evidence>
<dbReference type="GO" id="GO:0140662">
    <property type="term" value="F:ATP-dependent protein folding chaperone"/>
    <property type="evidence" value="ECO:0007669"/>
    <property type="project" value="InterPro"/>
</dbReference>
<keyword evidence="4 5" id="KW-0143">Chaperone</keyword>
<dbReference type="SUPFAM" id="SSF52029">
    <property type="entry name" value="GroEL apical domain-like"/>
    <property type="match status" value="1"/>
</dbReference>
<comment type="similarity">
    <text evidence="1 5">Belongs to the TCP-1 chaperonin family.</text>
</comment>
<protein>
    <submittedName>
        <fullName evidence="6">Chaperonin GroEL (HSP60 family)</fullName>
    </submittedName>
</protein>
<dbReference type="Pfam" id="PF00118">
    <property type="entry name" value="Cpn60_TCP1"/>
    <property type="match status" value="1"/>
</dbReference>
<evidence type="ECO:0000256" key="2">
    <source>
        <dbReference type="ARBA" id="ARBA00022741"/>
    </source>
</evidence>
<dbReference type="PRINTS" id="PR00304">
    <property type="entry name" value="TCOMPLEXTCP1"/>
</dbReference>
<dbReference type="InterPro" id="IPR027409">
    <property type="entry name" value="GroEL-like_apical_dom_sf"/>
</dbReference>
<dbReference type="SUPFAM" id="SSF48592">
    <property type="entry name" value="GroEL equatorial domain-like"/>
    <property type="match status" value="1"/>
</dbReference>
<proteinExistence type="inferred from homology"/>
<evidence type="ECO:0000313" key="6">
    <source>
        <dbReference type="EMBL" id="SDQ99679.1"/>
    </source>
</evidence>
<accession>A0A1H1FG16</accession>
<dbReference type="EMBL" id="FNKQ01000004">
    <property type="protein sequence ID" value="SDQ99679.1"/>
    <property type="molecule type" value="Genomic_DNA"/>
</dbReference>
<sequence>MTGEEDCATMDSDARHALLDDANRVCELVGTTLGPLGTNKLVVESGGRVTATSSGSLLLDRLELDDPATTLLERAAGEFRQRHGDGATTLTLLTGALLREADGLLDRGLHPTTVARGYEEALSVAEDRLDSRARPLSVVGPEAVARTALTGTRNPMTRRRVSEAVADAVETVSAADSPTGGRGDVAVLARLGGVGDTELLEGVVVETPLVSDAMPRRLSGAGVALLASTVDVPKLGGATESTDYDLSMDADSFKDRAAVGEYEREEFRRILSSAVASGCRFVATKGGVNDRVKTRLADAGVAAIDRVDDETMARLVRNTGGRVVPTLAETTPETMGRADVRVERLAGREFVYVEGDDAPTFTLVCRAPDPRSVTSFERSAESAVAATLRALDDERVVPGGGATEIDLERAVRAAARGTSGREQLAAEAFGRTLATVPRRLAESAGIDGWSGVVRLRVAHDEGRSSVGVDALAGEIRDVLDGEPVVEPLGLKRDAVSSATELATQLLRIDRQIPANDLSDEDSTAAAR</sequence>
<dbReference type="Gene3D" id="3.30.260.10">
    <property type="entry name" value="TCP-1-like chaperonin intermediate domain"/>
    <property type="match status" value="1"/>
</dbReference>